<dbReference type="Proteomes" id="UP000275719">
    <property type="component" value="Unassembled WGS sequence"/>
</dbReference>
<keyword evidence="2" id="KW-1185">Reference proteome</keyword>
<proteinExistence type="predicted"/>
<gene>
    <name evidence="1" type="ORF">EG240_05710</name>
</gene>
<sequence length="275" mass="32269">MKTFFLLLILSLPFYGISQKKPFYKRTLVAYEMNKQDTINKKVMITYLDSLKNVISTENNISNAISGAKTNPVKTHSIIEIDSDSLYVSAEIDKNGDIISKIIRIYDENKNNIEKYQVRKGDTIDWQKREYNEFGKYTKLYNKQKESNDFILSMEWTYDEKGNQIVEKKYNDLGKLIEYHKNEIEYKKNEFISTRFSYENGKGFVKKQKNITSGNIQKTYFYENKSGYNYGLKLVFVNGGMQIVERDAADNLKELKVFDRDNNLTILVKNIEVLL</sequence>
<dbReference type="OrthoDB" id="1321682at2"/>
<reference evidence="1 2" key="1">
    <citation type="submission" date="2018-11" db="EMBL/GenBank/DDBJ databases">
        <title>Flavobacterium sp. nov., YIM 102701-2 draft genome.</title>
        <authorList>
            <person name="Li G."/>
            <person name="Jiang Y."/>
        </authorList>
    </citation>
    <scope>NUCLEOTIDE SEQUENCE [LARGE SCALE GENOMIC DNA]</scope>
    <source>
        <strain evidence="1 2">YIM 102701-2</strain>
    </source>
</reference>
<evidence type="ECO:0000313" key="1">
    <source>
        <dbReference type="EMBL" id="RRJ91502.1"/>
    </source>
</evidence>
<comment type="caution">
    <text evidence="1">The sequence shown here is derived from an EMBL/GenBank/DDBJ whole genome shotgun (WGS) entry which is preliminary data.</text>
</comment>
<dbReference type="AlphaFoldDB" id="A0A3P3W8L8"/>
<name>A0A3P3W8L8_9FLAO</name>
<accession>A0A3P3W8L8</accession>
<dbReference type="EMBL" id="RQVQ01000010">
    <property type="protein sequence ID" value="RRJ91502.1"/>
    <property type="molecule type" value="Genomic_DNA"/>
</dbReference>
<protein>
    <submittedName>
        <fullName evidence="1">Uncharacterized protein</fullName>
    </submittedName>
</protein>
<dbReference type="RefSeq" id="WP_125018379.1">
    <property type="nucleotide sequence ID" value="NZ_RQVQ01000010.1"/>
</dbReference>
<evidence type="ECO:0000313" key="2">
    <source>
        <dbReference type="Proteomes" id="UP000275719"/>
    </source>
</evidence>
<organism evidence="1 2">
    <name type="scientific">Paenimyroides tangerinum</name>
    <dbReference type="NCBI Taxonomy" id="2488728"/>
    <lineage>
        <taxon>Bacteria</taxon>
        <taxon>Pseudomonadati</taxon>
        <taxon>Bacteroidota</taxon>
        <taxon>Flavobacteriia</taxon>
        <taxon>Flavobacteriales</taxon>
        <taxon>Flavobacteriaceae</taxon>
        <taxon>Paenimyroides</taxon>
    </lineage>
</organism>